<feature type="compositionally biased region" description="Low complexity" evidence="1">
    <location>
        <begin position="834"/>
        <end position="850"/>
    </location>
</feature>
<feature type="compositionally biased region" description="Low complexity" evidence="1">
    <location>
        <begin position="810"/>
        <end position="825"/>
    </location>
</feature>
<dbReference type="PANTHER" id="PTHR45632">
    <property type="entry name" value="LD33804P"/>
    <property type="match status" value="1"/>
</dbReference>
<evidence type="ECO:0000259" key="3">
    <source>
        <dbReference type="PROSITE" id="PS50097"/>
    </source>
</evidence>
<evidence type="ECO:0000313" key="4">
    <source>
        <dbReference type="Proteomes" id="UP000887569"/>
    </source>
</evidence>
<dbReference type="CDD" id="cd18186">
    <property type="entry name" value="BTB_POZ_ZBTB_KLHL-like"/>
    <property type="match status" value="1"/>
</dbReference>
<feature type="compositionally biased region" description="Low complexity" evidence="1">
    <location>
        <begin position="1168"/>
        <end position="1183"/>
    </location>
</feature>
<feature type="signal peptide" evidence="2">
    <location>
        <begin position="1"/>
        <end position="24"/>
    </location>
</feature>
<dbReference type="Pfam" id="PF00651">
    <property type="entry name" value="BTB"/>
    <property type="match status" value="1"/>
</dbReference>
<keyword evidence="4" id="KW-1185">Reference proteome</keyword>
<feature type="compositionally biased region" description="Low complexity" evidence="1">
    <location>
        <begin position="1142"/>
        <end position="1160"/>
    </location>
</feature>
<dbReference type="Gene3D" id="3.30.710.10">
    <property type="entry name" value="Potassium Channel Kv1.1, Chain A"/>
    <property type="match status" value="1"/>
</dbReference>
<dbReference type="AlphaFoldDB" id="A0A915C6K4"/>
<feature type="region of interest" description="Disordered" evidence="1">
    <location>
        <begin position="1052"/>
        <end position="1261"/>
    </location>
</feature>
<feature type="compositionally biased region" description="Low complexity" evidence="1">
    <location>
        <begin position="1217"/>
        <end position="1230"/>
    </location>
</feature>
<feature type="compositionally biased region" description="Low complexity" evidence="1">
    <location>
        <begin position="1238"/>
        <end position="1249"/>
    </location>
</feature>
<feature type="chain" id="PRO_5037180124" evidence="2">
    <location>
        <begin position="25"/>
        <end position="1261"/>
    </location>
</feature>
<feature type="compositionally biased region" description="Low complexity" evidence="1">
    <location>
        <begin position="1090"/>
        <end position="1108"/>
    </location>
</feature>
<name>A0A915C6K4_PARUN</name>
<dbReference type="SMART" id="SM00225">
    <property type="entry name" value="BTB"/>
    <property type="match status" value="1"/>
</dbReference>
<feature type="compositionally biased region" description="Low complexity" evidence="1">
    <location>
        <begin position="1064"/>
        <end position="1082"/>
    </location>
</feature>
<feature type="compositionally biased region" description="Low complexity" evidence="1">
    <location>
        <begin position="446"/>
        <end position="460"/>
    </location>
</feature>
<reference evidence="5" key="1">
    <citation type="submission" date="2022-11" db="UniProtKB">
        <authorList>
            <consortium name="WormBaseParasite"/>
        </authorList>
    </citation>
    <scope>IDENTIFICATION</scope>
</reference>
<feature type="region of interest" description="Disordered" evidence="1">
    <location>
        <begin position="338"/>
        <end position="359"/>
    </location>
</feature>
<keyword evidence="2" id="KW-0732">Signal</keyword>
<evidence type="ECO:0000313" key="5">
    <source>
        <dbReference type="WBParaSite" id="PgR091_g022_t01"/>
    </source>
</evidence>
<organism evidence="4 5">
    <name type="scientific">Parascaris univalens</name>
    <name type="common">Nematode worm</name>
    <dbReference type="NCBI Taxonomy" id="6257"/>
    <lineage>
        <taxon>Eukaryota</taxon>
        <taxon>Metazoa</taxon>
        <taxon>Ecdysozoa</taxon>
        <taxon>Nematoda</taxon>
        <taxon>Chromadorea</taxon>
        <taxon>Rhabditida</taxon>
        <taxon>Spirurina</taxon>
        <taxon>Ascaridomorpha</taxon>
        <taxon>Ascaridoidea</taxon>
        <taxon>Ascarididae</taxon>
        <taxon>Parascaris</taxon>
    </lineage>
</organism>
<feature type="compositionally biased region" description="Basic and acidic residues" evidence="1">
    <location>
        <begin position="592"/>
        <end position="602"/>
    </location>
</feature>
<dbReference type="Proteomes" id="UP000887569">
    <property type="component" value="Unplaced"/>
</dbReference>
<sequence length="1261" mass="144326">MICLFLPLASLLVKFFSPSHITNSLNKMFALSSVGSMDERCLTFEWIPNEEQLLQHYAKVGQTLHDARQKGNAFGFDVALELSDNSRALAHSEVVRAHSEYFRHILGNSLLPITLDVTCFDADAIRQMIDFVYSGTITVSLRQLPELLVVAQAFQVTSLRRALEDFLIQHSAKRSSLFYCLNVVCGDYSDVSRRTKEIVLQEAINNFKYLLITKQILDLDIGAFESLMARDDLPVGKEVDVFRIIAHYFFEAPIYNDPSRLLQLVRYDDVSTDDKLEITRLANHYNDAYFSATLEQLLADSFWRSSAKQQSPHPYSRRHQRGDGSDFCQVIRQMQKRRNVGRARMPGLHSSSSKHEIKTSATSPGDLIFTAKVLPGGMLVESKKDINVLHDIITDFDSKKDHSTPYARKSKWIYKAFIARPKKAKVDNSRTTTPRTEESAIATNKSNTDAQNQTQTSTATSRKDSSVVLLVPKNFGPSQYANAKASSAASDTKQWRPFTKESLAELQLLPSFSDITLGSHPTSGVTTAMSFPKLQSGNVLYTDNEWLKMQQLKFQQEKLNVDNAKQAMRERERAMNDQRLAVQNHQHILEPGPKEDAQRQPELRQQQRIPPPQPTMQEQQLMHGQNAQWSPAEPLQQPQKHHLHVQTNFAPPEPQVRMLQQQPNEIVLAEENHLQTNYHLPRVRQKRALPDNARLMQPELQTKQALPSQMYQQQNESQINRATQLIAFQQQKQPLLEHGHQLRHITPQQTRQQQDPANVLQRAIMLTRQQPRAVLPQQQQDMSGDQQMHPLLQVTHQQLPSGQTSIQNLQPSIQTQQQHQPSKTPISHPHQEQHLQQALHQAQQTALPQQVKRSTDQVHLLQTAIAMTKQRQQPTPQNLRSERGIEKTQQLKKAIYPPLTLYGEHVAKSGPETQHRFQQQQLRLTVQRPDGSMPSAQVCHQPARPAQQQARQRCDVAQMIGQAILMTRQRWPSMQYFERIGYNPTQNVQQQMQASQQMTHQQLAQIPDQQRSVLQQQQQQQQAQLAAQKSAQQQAERRGQIQQQQAQLAAQKSAQQEAERRRQMQQQQQQQAQLAAQKSAQQEAERRRQMQQQQQQQAQLAAQKSAQQEAERRRQIQQQQQQQAQLAAQKSAQQEAERRHQMQQQQQQQAQLAAQKSAQQEAERRRQIQQQQAQLAAQKAAQQEAERRRQMQQQQQQQAQLAAQKSAQQEAERRRQMQQQQQQQAQLAAQKSHNRSRTTTSDAATTATTGPVGCTKVCTTG</sequence>
<feature type="region of interest" description="Disordered" evidence="1">
    <location>
        <begin position="810"/>
        <end position="854"/>
    </location>
</feature>
<evidence type="ECO:0000256" key="1">
    <source>
        <dbReference type="SAM" id="MobiDB-lite"/>
    </source>
</evidence>
<dbReference type="InterPro" id="IPR000210">
    <property type="entry name" value="BTB/POZ_dom"/>
</dbReference>
<evidence type="ECO:0000256" key="2">
    <source>
        <dbReference type="SAM" id="SignalP"/>
    </source>
</evidence>
<dbReference type="SUPFAM" id="SSF54695">
    <property type="entry name" value="POZ domain"/>
    <property type="match status" value="1"/>
</dbReference>
<dbReference type="PROSITE" id="PS50097">
    <property type="entry name" value="BTB"/>
    <property type="match status" value="1"/>
</dbReference>
<feature type="region of interest" description="Disordered" evidence="1">
    <location>
        <begin position="589"/>
        <end position="619"/>
    </location>
</feature>
<feature type="compositionally biased region" description="Low complexity" evidence="1">
    <location>
        <begin position="1116"/>
        <end position="1134"/>
    </location>
</feature>
<feature type="domain" description="BTB" evidence="3">
    <location>
        <begin position="76"/>
        <end position="141"/>
    </location>
</feature>
<protein>
    <submittedName>
        <fullName evidence="5">BTB domain-containing protein</fullName>
    </submittedName>
</protein>
<feature type="compositionally biased region" description="Low complexity" evidence="1">
    <location>
        <begin position="1191"/>
        <end position="1209"/>
    </location>
</feature>
<feature type="region of interest" description="Disordered" evidence="1">
    <location>
        <begin position="425"/>
        <end position="464"/>
    </location>
</feature>
<proteinExistence type="predicted"/>
<accession>A0A915C6K4</accession>
<dbReference type="WBParaSite" id="PgR091_g022_t01">
    <property type="protein sequence ID" value="PgR091_g022_t01"/>
    <property type="gene ID" value="PgR091_g022"/>
</dbReference>
<dbReference type="InterPro" id="IPR011333">
    <property type="entry name" value="SKP1/BTB/POZ_sf"/>
</dbReference>